<comment type="caution">
    <text evidence="1">The sequence shown here is derived from an EMBL/GenBank/DDBJ whole genome shotgun (WGS) entry which is preliminary data.</text>
</comment>
<gene>
    <name evidence="1" type="ORF">PSON_ATCC_30995.1.T1100059</name>
</gene>
<evidence type="ECO:0000313" key="2">
    <source>
        <dbReference type="Proteomes" id="UP000692954"/>
    </source>
</evidence>
<protein>
    <submittedName>
        <fullName evidence="1">Uncharacterized protein</fullName>
    </submittedName>
</protein>
<dbReference type="Proteomes" id="UP000692954">
    <property type="component" value="Unassembled WGS sequence"/>
</dbReference>
<proteinExistence type="predicted"/>
<dbReference type="EMBL" id="CAJJDN010000110">
    <property type="protein sequence ID" value="CAD8116136.1"/>
    <property type="molecule type" value="Genomic_DNA"/>
</dbReference>
<name>A0A8S1QL00_9CILI</name>
<dbReference type="AlphaFoldDB" id="A0A8S1QL00"/>
<evidence type="ECO:0000313" key="1">
    <source>
        <dbReference type="EMBL" id="CAD8116136.1"/>
    </source>
</evidence>
<sequence>MDQKVKQIIDFRVPDLMEKSEIYQDRIITLKSLWKPKLNINFGVWWC</sequence>
<keyword evidence="2" id="KW-1185">Reference proteome</keyword>
<organism evidence="1 2">
    <name type="scientific">Paramecium sonneborni</name>
    <dbReference type="NCBI Taxonomy" id="65129"/>
    <lineage>
        <taxon>Eukaryota</taxon>
        <taxon>Sar</taxon>
        <taxon>Alveolata</taxon>
        <taxon>Ciliophora</taxon>
        <taxon>Intramacronucleata</taxon>
        <taxon>Oligohymenophorea</taxon>
        <taxon>Peniculida</taxon>
        <taxon>Parameciidae</taxon>
        <taxon>Paramecium</taxon>
    </lineage>
</organism>
<accession>A0A8S1QL00</accession>
<reference evidence="1" key="1">
    <citation type="submission" date="2021-01" db="EMBL/GenBank/DDBJ databases">
        <authorList>
            <consortium name="Genoscope - CEA"/>
            <person name="William W."/>
        </authorList>
    </citation>
    <scope>NUCLEOTIDE SEQUENCE</scope>
</reference>